<organism evidence="1 2">
    <name type="scientific">Listeria grayi</name>
    <name type="common">Listeria murrayi</name>
    <dbReference type="NCBI Taxonomy" id="1641"/>
    <lineage>
        <taxon>Bacteria</taxon>
        <taxon>Bacillati</taxon>
        <taxon>Bacillota</taxon>
        <taxon>Bacilli</taxon>
        <taxon>Bacillales</taxon>
        <taxon>Listeriaceae</taxon>
        <taxon>Listeria</taxon>
    </lineage>
</organism>
<dbReference type="RefSeq" id="WP_003758321.1">
    <property type="nucleotide sequence ID" value="NZ_CABKNG010000002.1"/>
</dbReference>
<dbReference type="EMBL" id="UGPG01000001">
    <property type="protein sequence ID" value="STY45603.1"/>
    <property type="molecule type" value="Genomic_DNA"/>
</dbReference>
<name>A0A378MJ84_LISGR</name>
<proteinExistence type="predicted"/>
<gene>
    <name evidence="1" type="ORF">NCTC10815_02986</name>
</gene>
<dbReference type="AlphaFoldDB" id="A0A378MJ84"/>
<accession>A0A378MJ84</accession>
<protein>
    <submittedName>
        <fullName evidence="1">Uncharacterized protein</fullName>
    </submittedName>
</protein>
<reference evidence="1 2" key="1">
    <citation type="submission" date="2018-06" db="EMBL/GenBank/DDBJ databases">
        <authorList>
            <consortium name="Pathogen Informatics"/>
            <person name="Doyle S."/>
        </authorList>
    </citation>
    <scope>NUCLEOTIDE SEQUENCE [LARGE SCALE GENOMIC DNA]</scope>
    <source>
        <strain evidence="2">NCTC 10815</strain>
    </source>
</reference>
<sequence>MLAIIVKALAILMLLQALYLFIRRNFEYGVLFLLITAALFILSQI</sequence>
<evidence type="ECO:0000313" key="1">
    <source>
        <dbReference type="EMBL" id="STY45603.1"/>
    </source>
</evidence>
<evidence type="ECO:0000313" key="2">
    <source>
        <dbReference type="Proteomes" id="UP000254879"/>
    </source>
</evidence>
<dbReference type="Proteomes" id="UP000254879">
    <property type="component" value="Unassembled WGS sequence"/>
</dbReference>